<dbReference type="EMBL" id="BGPR01000626">
    <property type="protein sequence ID" value="GBM29063.1"/>
    <property type="molecule type" value="Genomic_DNA"/>
</dbReference>
<comment type="caution">
    <text evidence="1">The sequence shown here is derived from an EMBL/GenBank/DDBJ whole genome shotgun (WGS) entry which is preliminary data.</text>
</comment>
<sequence>MLDADDSASSPPLLATFNELKDCPFHYYVKRPNAENASHDNEMDFRLDIVLVTNITSTENVLSHSQSKLLEN</sequence>
<dbReference type="AlphaFoldDB" id="A0A4Y2EIR6"/>
<evidence type="ECO:0000313" key="2">
    <source>
        <dbReference type="Proteomes" id="UP000499080"/>
    </source>
</evidence>
<reference evidence="1 2" key="1">
    <citation type="journal article" date="2019" name="Sci. Rep.">
        <title>Orb-weaving spider Araneus ventricosus genome elucidates the spidroin gene catalogue.</title>
        <authorList>
            <person name="Kono N."/>
            <person name="Nakamura H."/>
            <person name="Ohtoshi R."/>
            <person name="Moran D.A.P."/>
            <person name="Shinohara A."/>
            <person name="Yoshida Y."/>
            <person name="Fujiwara M."/>
            <person name="Mori M."/>
            <person name="Tomita M."/>
            <person name="Arakawa K."/>
        </authorList>
    </citation>
    <scope>NUCLEOTIDE SEQUENCE [LARGE SCALE GENOMIC DNA]</scope>
</reference>
<name>A0A4Y2EIR6_ARAVE</name>
<evidence type="ECO:0000313" key="1">
    <source>
        <dbReference type="EMBL" id="GBM29063.1"/>
    </source>
</evidence>
<keyword evidence="2" id="KW-1185">Reference proteome</keyword>
<organism evidence="1 2">
    <name type="scientific">Araneus ventricosus</name>
    <name type="common">Orbweaver spider</name>
    <name type="synonym">Epeira ventricosa</name>
    <dbReference type="NCBI Taxonomy" id="182803"/>
    <lineage>
        <taxon>Eukaryota</taxon>
        <taxon>Metazoa</taxon>
        <taxon>Ecdysozoa</taxon>
        <taxon>Arthropoda</taxon>
        <taxon>Chelicerata</taxon>
        <taxon>Arachnida</taxon>
        <taxon>Araneae</taxon>
        <taxon>Araneomorphae</taxon>
        <taxon>Entelegynae</taxon>
        <taxon>Araneoidea</taxon>
        <taxon>Araneidae</taxon>
        <taxon>Araneus</taxon>
    </lineage>
</organism>
<protein>
    <submittedName>
        <fullName evidence="1">Uncharacterized protein</fullName>
    </submittedName>
</protein>
<gene>
    <name evidence="1" type="ORF">AVEN_233235_1</name>
</gene>
<accession>A0A4Y2EIR6</accession>
<proteinExistence type="predicted"/>
<dbReference type="Proteomes" id="UP000499080">
    <property type="component" value="Unassembled WGS sequence"/>
</dbReference>